<dbReference type="InterPro" id="IPR042097">
    <property type="entry name" value="Aminopeptidase_N-like_N_sf"/>
</dbReference>
<protein>
    <recommendedName>
        <fullName evidence="3">Transcription initiation factor TFIID subunit 2</fullName>
    </recommendedName>
    <alternativeName>
        <fullName evidence="8">TBP-associated factor 2</fullName>
    </alternativeName>
</protein>
<dbReference type="GeneID" id="28896600"/>
<evidence type="ECO:0000256" key="4">
    <source>
        <dbReference type="ARBA" id="ARBA00023015"/>
    </source>
</evidence>
<comment type="subcellular location">
    <subcellularLocation>
        <location evidence="1">Nucleus</location>
    </subcellularLocation>
</comment>
<dbReference type="Proteomes" id="UP000076632">
    <property type="component" value="Unassembled WGS sequence"/>
</dbReference>
<dbReference type="OMA" id="EQPDYQW"/>
<gene>
    <name evidence="12" type="ORF">L228DRAFT_242553</name>
</gene>
<dbReference type="FunFam" id="1.10.390.10:FF:000011">
    <property type="entry name" value="Transcription initiation factor TFIID subunit"/>
    <property type="match status" value="1"/>
</dbReference>
<feature type="domain" description="Transcription initiation factor TFIID subunit 2 Ig-like" evidence="10">
    <location>
        <begin position="586"/>
        <end position="768"/>
    </location>
</feature>
<evidence type="ECO:0000259" key="11">
    <source>
        <dbReference type="Pfam" id="PF25577"/>
    </source>
</evidence>
<feature type="compositionally biased region" description="Polar residues" evidence="9">
    <location>
        <begin position="249"/>
        <end position="272"/>
    </location>
</feature>
<sequence>MSMLQPPGLGFTVLHQKVELDLDFATRRLRGKTEITINPLFKELRIIRLNCRQCKLKRLNVNGRGVSVKYNEPYSGYKLHGLSEVHQYHQLRQKIEPQLRNPPEEELLITLPKSLRIEEIDPFSAEAHNILLSRNNGSTKKESGDSSMLAGTPLSKPGDDQAARFTPLTIFIEFTTDNVRDGLHFVGLEDGDLRYPHAYTRNSMFPGAACALFPCVDDSSSRCTWEISIKYPRTLGDALGKAESQMNGIVNGLNGTQQPNGTQPSGGNQSEFSVGAEDQSLDMSVICSGDLTDEIIDPSNSRKKIASFIVATAMAPQHVGFAVGPFEHVNLSDLRETDEDDKLGSNAIRVHGFCLPGRADEVRNTCLPMAKAIDYFTMTFGSYPFSSYKLCFLDDQVDETVNLASMALCSNRLLFPEDIVDQMDNSTRALIHALASQWIGVNIIPREPTDLWAIVGISHFITDMFMKKLCGNNEYRYRQKRTADRICQLDVNRPSIHSMGALLSLDPTELEFLSLKAPLVLFILDRRLAKASGSSGLSRIISRIFLNAKVGDLPNGALTTAYFMRTCEKLGHAKLDVFFQQWVYGAGCPRFLITQRFNKKKLVVEMLIKQVQSDQALDRNLEVDYFMRDVKEELHNIYAGPVQPVFTGPMTIRIHEADGTPYEHIVEIKEANTKFEIPYNTKYKRLKRSRRQKERAAAAAGVEVSADVQDDVLLYCLGDVLQSEEEVADWRLADWTREDEERMSQESYEWIRMDADFEWIGKMIINMPGYMFLSQLQQDRDVVAQFESIQYIATQREHPLISTILVRTLMDRRYFHGIRTAAAEALVKNAKDELDWIGLFHLEKAFQELFCFPDSPMTRSNDFSDRAAYYIQCAIPKAISEVRDHGGKAPLRVKRFLYDKLKFNDNANNEYSDCYYVATLMSALAETLVTNVEPGGFNFSFEDDEDEEEKFKRDVVDEIERYRRMDEWISSYQNIYSTTALECKQRLAAAKIIDANPADYIQYVRYGTYDPLRLHAFNCLIQLGALKNAAVLQYFFFVLGSDPSPYVRENLVHLFGRALALIAIGETSQTQEKPQTDGLVIEQESSTEARQAELARTQTVPGALAALKTELGGSTTLQEALWHAITSPVVGLFEIRELLDLCAILYEPRTSLVVVLKYPRYWGVQHLGKGKLVFRQTNKPRTTPLSKLALPRAPAPPPQREDSAAMSTPKIVFKPKKPAAAPPSAPSPATAAPSTPSLDERRKLTIKLKLGSGSGSLGGGGGPSGSPL</sequence>
<feature type="domain" description="Transcription initiation factor TFIID subunit 2 TPR repeats" evidence="11">
    <location>
        <begin position="770"/>
        <end position="1056"/>
    </location>
</feature>
<dbReference type="OrthoDB" id="308861at2759"/>
<dbReference type="InParanoid" id="A0A165JEJ2"/>
<dbReference type="SUPFAM" id="SSF63737">
    <property type="entry name" value="Leukotriene A4 hydrolase N-terminal domain"/>
    <property type="match status" value="1"/>
</dbReference>
<keyword evidence="4" id="KW-0805">Transcription regulation</keyword>
<dbReference type="Gene3D" id="2.60.40.1730">
    <property type="entry name" value="tricorn interacting facor f3 domain"/>
    <property type="match status" value="1"/>
</dbReference>
<feature type="compositionally biased region" description="Low complexity" evidence="9">
    <location>
        <begin position="1227"/>
        <end position="1237"/>
    </location>
</feature>
<dbReference type="GO" id="GO:0003682">
    <property type="term" value="F:chromatin binding"/>
    <property type="evidence" value="ECO:0007669"/>
    <property type="project" value="TreeGrafter"/>
</dbReference>
<dbReference type="Pfam" id="PF25577">
    <property type="entry name" value="TPR_TAF2_C"/>
    <property type="match status" value="1"/>
</dbReference>
<feature type="region of interest" description="Disordered" evidence="9">
    <location>
        <begin position="249"/>
        <end position="273"/>
    </location>
</feature>
<dbReference type="InterPro" id="IPR037813">
    <property type="entry name" value="TAF2"/>
</dbReference>
<dbReference type="Gene3D" id="1.10.390.10">
    <property type="entry name" value="Neutral Protease Domain 2"/>
    <property type="match status" value="1"/>
</dbReference>
<feature type="compositionally biased region" description="Gly residues" evidence="9">
    <location>
        <begin position="1252"/>
        <end position="1268"/>
    </location>
</feature>
<dbReference type="RefSeq" id="XP_018191690.1">
    <property type="nucleotide sequence ID" value="XM_018331463.1"/>
</dbReference>
<dbReference type="PANTHER" id="PTHR15137">
    <property type="entry name" value="TRANSCRIPTION INITIATION FACTOR TFIID"/>
    <property type="match status" value="1"/>
</dbReference>
<dbReference type="FunCoup" id="A0A165JEJ2">
    <property type="interactions" value="598"/>
</dbReference>
<name>A0A165JEJ2_XYLHT</name>
<evidence type="ECO:0000256" key="8">
    <source>
        <dbReference type="ARBA" id="ARBA00076306"/>
    </source>
</evidence>
<dbReference type="GO" id="GO:0005669">
    <property type="term" value="C:transcription factor TFIID complex"/>
    <property type="evidence" value="ECO:0007669"/>
    <property type="project" value="EnsemblFungi"/>
</dbReference>
<dbReference type="SUPFAM" id="SSF55486">
    <property type="entry name" value="Metalloproteases ('zincins'), catalytic domain"/>
    <property type="match status" value="1"/>
</dbReference>
<comment type="function">
    <text evidence="7">Functions as a component of the DNA-binding general transcription factor complex TFIID. Binding of TFIID to a promoter (with or without TATA element) is the initial step in pre-initiation complex (PIC) formation. TFIID plays a key role in the regulation of gene expression by RNA polymerase II through different activities such as transcription activator interaction, core promoter recognition and selectivity, TFIIA and TFIIB interaction, chromatin modification (histone acetylation by TAF1), facilitation of DNA opening and initiation of transcription.</text>
</comment>
<comment type="similarity">
    <text evidence="2">Belongs to the TAF2 family.</text>
</comment>
<dbReference type="GO" id="GO:0016251">
    <property type="term" value="F:RNA polymerase II general transcription initiation factor activity"/>
    <property type="evidence" value="ECO:0007669"/>
    <property type="project" value="TreeGrafter"/>
</dbReference>
<organism evidence="12 13">
    <name type="scientific">Xylona heveae (strain CBS 132557 / TC161)</name>
    <dbReference type="NCBI Taxonomy" id="1328760"/>
    <lineage>
        <taxon>Eukaryota</taxon>
        <taxon>Fungi</taxon>
        <taxon>Dikarya</taxon>
        <taxon>Ascomycota</taxon>
        <taxon>Pezizomycotina</taxon>
        <taxon>Xylonomycetes</taxon>
        <taxon>Xylonales</taxon>
        <taxon>Xylonaceae</taxon>
        <taxon>Xylona</taxon>
    </lineage>
</organism>
<keyword evidence="6" id="KW-0539">Nucleus</keyword>
<dbReference type="PANTHER" id="PTHR15137:SF9">
    <property type="entry name" value="TRANSCRIPTION INITIATION FACTOR TFIID SUBUNIT 2"/>
    <property type="match status" value="1"/>
</dbReference>
<evidence type="ECO:0000256" key="2">
    <source>
        <dbReference type="ARBA" id="ARBA00010937"/>
    </source>
</evidence>
<dbReference type="Pfam" id="PF25316">
    <property type="entry name" value="TAF2_3rd"/>
    <property type="match status" value="1"/>
</dbReference>
<dbReference type="GO" id="GO:0006367">
    <property type="term" value="P:transcription initiation at RNA polymerase II promoter"/>
    <property type="evidence" value="ECO:0007669"/>
    <property type="project" value="TreeGrafter"/>
</dbReference>
<evidence type="ECO:0000313" key="13">
    <source>
        <dbReference type="Proteomes" id="UP000076632"/>
    </source>
</evidence>
<evidence type="ECO:0000256" key="7">
    <source>
        <dbReference type="ARBA" id="ARBA00025346"/>
    </source>
</evidence>
<dbReference type="GO" id="GO:0000976">
    <property type="term" value="F:transcription cis-regulatory region binding"/>
    <property type="evidence" value="ECO:0007669"/>
    <property type="project" value="TreeGrafter"/>
</dbReference>
<feature type="region of interest" description="Disordered" evidence="9">
    <location>
        <begin position="134"/>
        <end position="158"/>
    </location>
</feature>
<keyword evidence="13" id="KW-1185">Reference proteome</keyword>
<keyword evidence="5" id="KW-0804">Transcription</keyword>
<evidence type="ECO:0000256" key="9">
    <source>
        <dbReference type="SAM" id="MobiDB-lite"/>
    </source>
</evidence>
<dbReference type="InterPro" id="IPR027268">
    <property type="entry name" value="Peptidase_M4/M1_CTD_sf"/>
</dbReference>
<dbReference type="InterPro" id="IPR057991">
    <property type="entry name" value="TPR_TAF2_C"/>
</dbReference>
<evidence type="ECO:0000256" key="1">
    <source>
        <dbReference type="ARBA" id="ARBA00004123"/>
    </source>
</evidence>
<dbReference type="EMBL" id="KV407454">
    <property type="protein sequence ID" value="KZF26135.1"/>
    <property type="molecule type" value="Genomic_DNA"/>
</dbReference>
<dbReference type="STRING" id="1328760.A0A165JEJ2"/>
<evidence type="ECO:0000313" key="12">
    <source>
        <dbReference type="EMBL" id="KZF26135.1"/>
    </source>
</evidence>
<accession>A0A165JEJ2</accession>
<evidence type="ECO:0000256" key="6">
    <source>
        <dbReference type="ARBA" id="ARBA00023242"/>
    </source>
</evidence>
<dbReference type="CDD" id="cd09839">
    <property type="entry name" value="M1_like_TAF2"/>
    <property type="match status" value="1"/>
</dbReference>
<evidence type="ECO:0000256" key="5">
    <source>
        <dbReference type="ARBA" id="ARBA00023163"/>
    </source>
</evidence>
<evidence type="ECO:0000259" key="10">
    <source>
        <dbReference type="Pfam" id="PF25316"/>
    </source>
</evidence>
<dbReference type="InterPro" id="IPR057345">
    <property type="entry name" value="Ig-like_TAF2"/>
</dbReference>
<feature type="region of interest" description="Disordered" evidence="9">
    <location>
        <begin position="1175"/>
        <end position="1268"/>
    </location>
</feature>
<proteinExistence type="inferred from homology"/>
<dbReference type="AlphaFoldDB" id="A0A165JEJ2"/>
<evidence type="ECO:0000256" key="3">
    <source>
        <dbReference type="ARBA" id="ARBA00017363"/>
    </source>
</evidence>
<reference evidence="12 13" key="1">
    <citation type="journal article" date="2016" name="Fungal Biol.">
        <title>The genome of Xylona heveae provides a window into fungal endophytism.</title>
        <authorList>
            <person name="Gazis R."/>
            <person name="Kuo A."/>
            <person name="Riley R."/>
            <person name="LaButti K."/>
            <person name="Lipzen A."/>
            <person name="Lin J."/>
            <person name="Amirebrahimi M."/>
            <person name="Hesse C.N."/>
            <person name="Spatafora J.W."/>
            <person name="Henrissat B."/>
            <person name="Hainaut M."/>
            <person name="Grigoriev I.V."/>
            <person name="Hibbett D.S."/>
        </authorList>
    </citation>
    <scope>NUCLEOTIDE SEQUENCE [LARGE SCALE GENOMIC DNA]</scope>
    <source>
        <strain evidence="12 13">TC161</strain>
    </source>
</reference>